<organism evidence="2">
    <name type="scientific">Hexamita inflata</name>
    <dbReference type="NCBI Taxonomy" id="28002"/>
    <lineage>
        <taxon>Eukaryota</taxon>
        <taxon>Metamonada</taxon>
        <taxon>Diplomonadida</taxon>
        <taxon>Hexamitidae</taxon>
        <taxon>Hexamitinae</taxon>
        <taxon>Hexamita</taxon>
    </lineage>
</organism>
<gene>
    <name evidence="3" type="ORF">HINF_LOCUS38417</name>
    <name evidence="2" type="ORF">HINF_LOCUS47423</name>
</gene>
<reference evidence="2" key="1">
    <citation type="submission" date="2023-06" db="EMBL/GenBank/DDBJ databases">
        <authorList>
            <person name="Kurt Z."/>
        </authorList>
    </citation>
    <scope>NUCLEOTIDE SEQUENCE</scope>
</reference>
<feature type="compositionally biased region" description="Polar residues" evidence="1">
    <location>
        <begin position="32"/>
        <end position="48"/>
    </location>
</feature>
<feature type="region of interest" description="Disordered" evidence="1">
    <location>
        <begin position="177"/>
        <end position="206"/>
    </location>
</feature>
<evidence type="ECO:0000313" key="2">
    <source>
        <dbReference type="EMBL" id="CAI9959778.1"/>
    </source>
</evidence>
<comment type="caution">
    <text evidence="2">The sequence shown here is derived from an EMBL/GenBank/DDBJ whole genome shotgun (WGS) entry which is preliminary data.</text>
</comment>
<sequence length="253" mass="29223">MNGNTTTSRRSPKRIEMMQVSSYDTSQHRQNKPQTSSSPIRQVPSPSRQQYYRCLEKEQQITAQISQVLKYDIISFKDIQEQMCLPVKTNVVITSSPKRAESTSLDNKLKVFSKINNEKILIDQLPKHHNDIISSMPNINIQRNTALKRITTSKKKKIQKELMKLDQPLQELKGISINKHRKHKQIEPLVSKHSKTKSNRSQSQCSPIKYEMLQLNRNCMISEPRQLDSDNHQDDISIHTCSEVDDGSDLTLE</sequence>
<dbReference type="Proteomes" id="UP001642409">
    <property type="component" value="Unassembled WGS sequence"/>
</dbReference>
<keyword evidence="4" id="KW-1185">Reference proteome</keyword>
<reference evidence="3 4" key="2">
    <citation type="submission" date="2024-07" db="EMBL/GenBank/DDBJ databases">
        <authorList>
            <person name="Akdeniz Z."/>
        </authorList>
    </citation>
    <scope>NUCLEOTIDE SEQUENCE [LARGE SCALE GENOMIC DNA]</scope>
</reference>
<evidence type="ECO:0000256" key="1">
    <source>
        <dbReference type="SAM" id="MobiDB-lite"/>
    </source>
</evidence>
<evidence type="ECO:0000313" key="3">
    <source>
        <dbReference type="EMBL" id="CAL6040611.1"/>
    </source>
</evidence>
<dbReference type="EMBL" id="CATOUU010000924">
    <property type="protein sequence ID" value="CAI9959778.1"/>
    <property type="molecule type" value="Genomic_DNA"/>
</dbReference>
<dbReference type="AlphaFoldDB" id="A0AA86QUC6"/>
<accession>A0AA86QUC6</accession>
<protein>
    <submittedName>
        <fullName evidence="3">Hypothetical_protein</fullName>
    </submittedName>
</protein>
<proteinExistence type="predicted"/>
<name>A0AA86QUC6_9EUKA</name>
<feature type="region of interest" description="Disordered" evidence="1">
    <location>
        <begin position="1"/>
        <end position="48"/>
    </location>
</feature>
<dbReference type="EMBL" id="CAXDID020000146">
    <property type="protein sequence ID" value="CAL6040611.1"/>
    <property type="molecule type" value="Genomic_DNA"/>
</dbReference>
<evidence type="ECO:0000313" key="4">
    <source>
        <dbReference type="Proteomes" id="UP001642409"/>
    </source>
</evidence>